<name>A0A397SS25_9GLOM</name>
<keyword evidence="2" id="KW-1185">Reference proteome</keyword>
<protein>
    <submittedName>
        <fullName evidence="1">Uncharacterized protein</fullName>
    </submittedName>
</protein>
<dbReference type="Proteomes" id="UP000265703">
    <property type="component" value="Unassembled WGS sequence"/>
</dbReference>
<dbReference type="EMBL" id="QKYT01000260">
    <property type="protein sequence ID" value="RIA88512.1"/>
    <property type="molecule type" value="Genomic_DNA"/>
</dbReference>
<accession>A0A397SS25</accession>
<evidence type="ECO:0000313" key="1">
    <source>
        <dbReference type="EMBL" id="RIA88512.1"/>
    </source>
</evidence>
<dbReference type="OrthoDB" id="2417211at2759"/>
<reference evidence="1 2" key="1">
    <citation type="submission" date="2018-06" db="EMBL/GenBank/DDBJ databases">
        <title>Comparative genomics reveals the genomic features of Rhizophagus irregularis, R. cerebriforme, R. diaphanum and Gigaspora rosea, and their symbiotic lifestyle signature.</title>
        <authorList>
            <person name="Morin E."/>
            <person name="San Clemente H."/>
            <person name="Chen E.C.H."/>
            <person name="De La Providencia I."/>
            <person name="Hainaut M."/>
            <person name="Kuo A."/>
            <person name="Kohler A."/>
            <person name="Murat C."/>
            <person name="Tang N."/>
            <person name="Roy S."/>
            <person name="Loubradou J."/>
            <person name="Henrissat B."/>
            <person name="Grigoriev I.V."/>
            <person name="Corradi N."/>
            <person name="Roux C."/>
            <person name="Martin F.M."/>
        </authorList>
    </citation>
    <scope>NUCLEOTIDE SEQUENCE [LARGE SCALE GENOMIC DNA]</scope>
    <source>
        <strain evidence="1 2">DAOM 227022</strain>
    </source>
</reference>
<comment type="caution">
    <text evidence="1">The sequence shown here is derived from an EMBL/GenBank/DDBJ whole genome shotgun (WGS) entry which is preliminary data.</text>
</comment>
<proteinExistence type="predicted"/>
<evidence type="ECO:0000313" key="2">
    <source>
        <dbReference type="Proteomes" id="UP000265703"/>
    </source>
</evidence>
<sequence length="231" mass="27082">MDELQIYLIKNYEVEGRLLSALKRCETKESQQRLLKRFLHGTLTTFYVQKYNDEGKLLDIFEEYSMRDQNEFNTFWKEKEMTWSQIEDQAMEKETLQAVEKALCENMLASSLKIFNKQILFDSKKNPIMEFDGIIICDSEFPEKLKIAIESDQEFLELSGKSYIGFVCSTKFPEKLRDLSKSKGFIAVFPSGNRYKVEIPEKLSTLMKKFIKELVTVKVEQDVKNGKVKND</sequence>
<gene>
    <name evidence="1" type="ORF">C1645_826242</name>
</gene>
<organism evidence="1 2">
    <name type="scientific">Glomus cerebriforme</name>
    <dbReference type="NCBI Taxonomy" id="658196"/>
    <lineage>
        <taxon>Eukaryota</taxon>
        <taxon>Fungi</taxon>
        <taxon>Fungi incertae sedis</taxon>
        <taxon>Mucoromycota</taxon>
        <taxon>Glomeromycotina</taxon>
        <taxon>Glomeromycetes</taxon>
        <taxon>Glomerales</taxon>
        <taxon>Glomeraceae</taxon>
        <taxon>Glomus</taxon>
    </lineage>
</organism>
<dbReference type="AlphaFoldDB" id="A0A397SS25"/>